<reference evidence="2" key="1">
    <citation type="journal article" date="2018" name="Algal Res.">
        <title>Characterization of plant carbon substrate utilization by Auxenochlorella protothecoides.</title>
        <authorList>
            <person name="Vogler B.W."/>
            <person name="Starkenburg S.R."/>
            <person name="Sudasinghe N."/>
            <person name="Schambach J.Y."/>
            <person name="Rollin J.A."/>
            <person name="Pattathil S."/>
            <person name="Barry A.N."/>
        </authorList>
    </citation>
    <scope>NUCLEOTIDE SEQUENCE [LARGE SCALE GENOMIC DNA]</scope>
    <source>
        <strain evidence="2">UTEX 25</strain>
    </source>
</reference>
<dbReference type="EMBL" id="QOKY01000215">
    <property type="protein sequence ID" value="RMZ52060.1"/>
    <property type="molecule type" value="Genomic_DNA"/>
</dbReference>
<proteinExistence type="predicted"/>
<protein>
    <submittedName>
        <fullName evidence="1">Uncharacterized protein</fullName>
    </submittedName>
</protein>
<evidence type="ECO:0000313" key="2">
    <source>
        <dbReference type="Proteomes" id="UP000279271"/>
    </source>
</evidence>
<dbReference type="Proteomes" id="UP000279271">
    <property type="component" value="Unassembled WGS sequence"/>
</dbReference>
<name>A0A3M7KQF8_AUXPR</name>
<organism evidence="1 2">
    <name type="scientific">Auxenochlorella protothecoides</name>
    <name type="common">Green microalga</name>
    <name type="synonym">Chlorella protothecoides</name>
    <dbReference type="NCBI Taxonomy" id="3075"/>
    <lineage>
        <taxon>Eukaryota</taxon>
        <taxon>Viridiplantae</taxon>
        <taxon>Chlorophyta</taxon>
        <taxon>core chlorophytes</taxon>
        <taxon>Trebouxiophyceae</taxon>
        <taxon>Chlorellales</taxon>
        <taxon>Chlorellaceae</taxon>
        <taxon>Auxenochlorella</taxon>
    </lineage>
</organism>
<gene>
    <name evidence="1" type="ORF">APUTEX25_001254</name>
</gene>
<accession>A0A3M7KQF8</accession>
<evidence type="ECO:0000313" key="1">
    <source>
        <dbReference type="EMBL" id="RMZ52060.1"/>
    </source>
</evidence>
<dbReference type="AlphaFoldDB" id="A0A3M7KQF8"/>
<sequence length="54" mass="6071">MIALAGALESGYAEFDQMRNDPDLAPLRESPKFEGLLQRFGGAQPKGFLERFKR</sequence>
<comment type="caution">
    <text evidence="1">The sequence shown here is derived from an EMBL/GenBank/DDBJ whole genome shotgun (WGS) entry which is preliminary data.</text>
</comment>